<dbReference type="Pfam" id="PF02446">
    <property type="entry name" value="Glyco_hydro_77"/>
    <property type="match status" value="1"/>
</dbReference>
<evidence type="ECO:0000256" key="2">
    <source>
        <dbReference type="ARBA" id="ARBA00004496"/>
    </source>
</evidence>
<dbReference type="InterPro" id="IPR003385">
    <property type="entry name" value="Glyco_hydro_77"/>
</dbReference>
<dbReference type="InterPro" id="IPR002044">
    <property type="entry name" value="CBM20"/>
</dbReference>
<evidence type="ECO:0000256" key="1">
    <source>
        <dbReference type="ARBA" id="ARBA00000439"/>
    </source>
</evidence>
<dbReference type="SUPFAM" id="SSF51445">
    <property type="entry name" value="(Trans)glycosidases"/>
    <property type="match status" value="1"/>
</dbReference>
<evidence type="ECO:0000256" key="10">
    <source>
        <dbReference type="ARBA" id="ARBA00031501"/>
    </source>
</evidence>
<dbReference type="PROSITE" id="PS51166">
    <property type="entry name" value="CBM20"/>
    <property type="match status" value="2"/>
</dbReference>
<dbReference type="EC" id="2.4.1.25" evidence="4"/>
<keyword evidence="7" id="KW-0808">Transferase</keyword>
<evidence type="ECO:0000313" key="12">
    <source>
        <dbReference type="EMBL" id="KAK8899739.1"/>
    </source>
</evidence>
<dbReference type="Pfam" id="PF00686">
    <property type="entry name" value="CBM_20"/>
    <property type="match status" value="2"/>
</dbReference>
<dbReference type="InterPro" id="IPR013784">
    <property type="entry name" value="Carb-bd-like_fold"/>
</dbReference>
<evidence type="ECO:0000256" key="7">
    <source>
        <dbReference type="ARBA" id="ARBA00022679"/>
    </source>
</evidence>
<reference evidence="12 13" key="1">
    <citation type="submission" date="2024-04" db="EMBL/GenBank/DDBJ databases">
        <title>Tritrichomonas musculus Genome.</title>
        <authorList>
            <person name="Alves-Ferreira E."/>
            <person name="Grigg M."/>
            <person name="Lorenzi H."/>
            <person name="Galac M."/>
        </authorList>
    </citation>
    <scope>NUCLEOTIDE SEQUENCE [LARGE SCALE GENOMIC DNA]</scope>
    <source>
        <strain evidence="12 13">EAF2021</strain>
    </source>
</reference>
<sequence>MTNYIKFHFKTDHQGSSIPYVYGCLPELGNGNAARGIELKPCNSIYNYIAEIRVRQPRNSDDNNWYSYCYKPRFGSIVYETGPKRYLPKISSSSGSVIDIYDTSDSVLAVCELAVRFRVKCHTNYGEELFIVGDCKELGNWQTKCAPQLFYDRDSDSWIGDICFPLTSSSRTIQYKYFVSNSEQEIRWEPEENHIIHLDSVSSPAFVEVSDTFRWFDQNLNTFTRSAFTEVITKRKNPVAPPRISPNSVKPGQVSINFSVMCPYVKRNQKLAIVGSCPELGGWDPKNSLNLADAHFPLWTGAITVQRSSLPFEYKYIICEQDNEPITQPIEINDDEDKENEMRYIWEECDNRNCHGITGDFVDTTFPATIILSDWYVSPNKTLFKGMGIHCPLFSLRTIESCGVGQFSDIRRLVDLCKLIGSSLIELLPLNDTNGSPNLFDVRDSSPYNIISSFALNPIYINLLEILPNLPSDIYNDIIGRKSQYEHRREIDYRDVYQFKINILQKIFDSVKDRLNSNRDFQEFCACNEEWLMPYCLFCVLRNEQGTSEFWNWKLDKNVRHITTEEISRLSSERIEDIQFVRWVQYTADRQLRASSEYASSSGVVLKVDVPFGVQKNSCDCWSNQRLFNLNFDEGSQPNEETPEGKDFGYVAYNWKAMKNDNFSWWRLRMKRLSDLFQSVHFDHAENFFRSWQVHRDETASTFDKIMGHFEPSVGITKEELENRGLWDIQRYTRPYVRMHILNDKFGRYAQTVANDYFVAKGIDSHDDYYEFKESCNTPAKLETILSRIPDESKRNHYRTCLLQLLSNVILIPVQNQENVYYFRSNVTVEHVENNNVVFPSTSFKELDFNQQQQILGLYNEFSFGRQTELWLNEGIPKLEMLDKSSNLLISADFGADYGDLFERETEAKSIIQLHSGLHENSRKSYDSVSSFNYLSQCQPTLPTSTTIRSWWEENKDASLSFWRDEMRQDQNQFHQYCLCNILTQILQYNLRSKSMWCVFLLQDVVNTFDCLRREYPNEERIFKNYQNKNGNLYRFPWSLEELITFREWTSYVRDLVQKANRQ</sequence>
<proteinExistence type="inferred from homology"/>
<keyword evidence="13" id="KW-1185">Reference proteome</keyword>
<evidence type="ECO:0000259" key="11">
    <source>
        <dbReference type="PROSITE" id="PS51166"/>
    </source>
</evidence>
<evidence type="ECO:0000256" key="6">
    <source>
        <dbReference type="ARBA" id="ARBA00022676"/>
    </source>
</evidence>
<name>A0ABR2L8P5_9EUKA</name>
<feature type="domain" description="CBM20" evidence="11">
    <location>
        <begin position="248"/>
        <end position="377"/>
    </location>
</feature>
<protein>
    <recommendedName>
        <fullName evidence="4">4-alpha-glucanotransferase</fullName>
        <ecNumber evidence="4">2.4.1.25</ecNumber>
    </recommendedName>
    <alternativeName>
        <fullName evidence="9">Amylomaltase</fullName>
    </alternativeName>
    <alternativeName>
        <fullName evidence="10">Disproportionating enzyme</fullName>
    </alternativeName>
</protein>
<evidence type="ECO:0000256" key="9">
    <source>
        <dbReference type="ARBA" id="ARBA00031423"/>
    </source>
</evidence>
<feature type="domain" description="CBM20" evidence="11">
    <location>
        <begin position="107"/>
        <end position="217"/>
    </location>
</feature>
<gene>
    <name evidence="12" type="ORF">M9Y10_002061</name>
</gene>
<dbReference type="PANTHER" id="PTHR32518:SF3">
    <property type="entry name" value="4-ALPHA-GLUCANOTRANSFERASE"/>
    <property type="match status" value="1"/>
</dbReference>
<organism evidence="12 13">
    <name type="scientific">Tritrichomonas musculus</name>
    <dbReference type="NCBI Taxonomy" id="1915356"/>
    <lineage>
        <taxon>Eukaryota</taxon>
        <taxon>Metamonada</taxon>
        <taxon>Parabasalia</taxon>
        <taxon>Tritrichomonadida</taxon>
        <taxon>Tritrichomonadidae</taxon>
        <taxon>Tritrichomonas</taxon>
    </lineage>
</organism>
<dbReference type="Proteomes" id="UP001470230">
    <property type="component" value="Unassembled WGS sequence"/>
</dbReference>
<evidence type="ECO:0000256" key="4">
    <source>
        <dbReference type="ARBA" id="ARBA00012560"/>
    </source>
</evidence>
<dbReference type="SMART" id="SM01065">
    <property type="entry name" value="CBM_2"/>
    <property type="match status" value="3"/>
</dbReference>
<dbReference type="EMBL" id="JAPFFF010000001">
    <property type="protein sequence ID" value="KAK8899739.1"/>
    <property type="molecule type" value="Genomic_DNA"/>
</dbReference>
<comment type="caution">
    <text evidence="12">The sequence shown here is derived from an EMBL/GenBank/DDBJ whole genome shotgun (WGS) entry which is preliminary data.</text>
</comment>
<dbReference type="CDD" id="cd05467">
    <property type="entry name" value="CBM20"/>
    <property type="match status" value="1"/>
</dbReference>
<dbReference type="InterPro" id="IPR017853">
    <property type="entry name" value="GH"/>
</dbReference>
<comment type="similarity">
    <text evidence="3">Belongs to the disproportionating enzyme family.</text>
</comment>
<accession>A0ABR2L8P5</accession>
<keyword evidence="6" id="KW-0328">Glycosyltransferase</keyword>
<dbReference type="PANTHER" id="PTHR32518">
    <property type="match status" value="1"/>
</dbReference>
<dbReference type="Gene3D" id="3.20.20.80">
    <property type="entry name" value="Glycosidases"/>
    <property type="match status" value="1"/>
</dbReference>
<dbReference type="InterPro" id="IPR013783">
    <property type="entry name" value="Ig-like_fold"/>
</dbReference>
<evidence type="ECO:0000256" key="5">
    <source>
        <dbReference type="ARBA" id="ARBA00022490"/>
    </source>
</evidence>
<evidence type="ECO:0000256" key="3">
    <source>
        <dbReference type="ARBA" id="ARBA00005684"/>
    </source>
</evidence>
<keyword evidence="8" id="KW-0119">Carbohydrate metabolism</keyword>
<comment type="catalytic activity">
    <reaction evidence="1">
        <text>Transfers a segment of a (1-&gt;4)-alpha-D-glucan to a new position in an acceptor, which may be glucose or a (1-&gt;4)-alpha-D-glucan.</text>
        <dbReference type="EC" id="2.4.1.25"/>
    </reaction>
</comment>
<dbReference type="Gene3D" id="2.60.40.10">
    <property type="entry name" value="Immunoglobulins"/>
    <property type="match status" value="2"/>
</dbReference>
<evidence type="ECO:0000313" key="13">
    <source>
        <dbReference type="Proteomes" id="UP001470230"/>
    </source>
</evidence>
<comment type="subcellular location">
    <subcellularLocation>
        <location evidence="2">Cytoplasm</location>
    </subcellularLocation>
</comment>
<dbReference type="SUPFAM" id="SSF49452">
    <property type="entry name" value="Starch-binding domain-like"/>
    <property type="match status" value="3"/>
</dbReference>
<keyword evidence="5" id="KW-0963">Cytoplasm</keyword>
<evidence type="ECO:0000256" key="8">
    <source>
        <dbReference type="ARBA" id="ARBA00023277"/>
    </source>
</evidence>